<protein>
    <submittedName>
        <fullName evidence="1">Uncharacterized protein</fullName>
    </submittedName>
</protein>
<evidence type="ECO:0000313" key="1">
    <source>
        <dbReference type="EMBL" id="KAG8640036.1"/>
    </source>
</evidence>
<sequence>MHRNSAKIPQQTKNQKRRSIKIRNRNSCSPCPYPNLFSS</sequence>
<gene>
    <name evidence="1" type="ORF">MANES_13G014723v8</name>
</gene>
<organism evidence="1 2">
    <name type="scientific">Manihot esculenta</name>
    <name type="common">Cassava</name>
    <name type="synonym">Jatropha manihot</name>
    <dbReference type="NCBI Taxonomy" id="3983"/>
    <lineage>
        <taxon>Eukaryota</taxon>
        <taxon>Viridiplantae</taxon>
        <taxon>Streptophyta</taxon>
        <taxon>Embryophyta</taxon>
        <taxon>Tracheophyta</taxon>
        <taxon>Spermatophyta</taxon>
        <taxon>Magnoliopsida</taxon>
        <taxon>eudicotyledons</taxon>
        <taxon>Gunneridae</taxon>
        <taxon>Pentapetalae</taxon>
        <taxon>rosids</taxon>
        <taxon>fabids</taxon>
        <taxon>Malpighiales</taxon>
        <taxon>Euphorbiaceae</taxon>
        <taxon>Crotonoideae</taxon>
        <taxon>Manihoteae</taxon>
        <taxon>Manihot</taxon>
    </lineage>
</organism>
<proteinExistence type="predicted"/>
<dbReference type="EMBL" id="CM004399">
    <property type="protein sequence ID" value="KAG8640036.1"/>
    <property type="molecule type" value="Genomic_DNA"/>
</dbReference>
<reference evidence="2" key="1">
    <citation type="journal article" date="2016" name="Nat. Biotechnol.">
        <title>Sequencing wild and cultivated cassava and related species reveals extensive interspecific hybridization and genetic diversity.</title>
        <authorList>
            <person name="Bredeson J.V."/>
            <person name="Lyons J.B."/>
            <person name="Prochnik S.E."/>
            <person name="Wu G.A."/>
            <person name="Ha C.M."/>
            <person name="Edsinger-Gonzales E."/>
            <person name="Grimwood J."/>
            <person name="Schmutz J."/>
            <person name="Rabbi I.Y."/>
            <person name="Egesi C."/>
            <person name="Nauluvula P."/>
            <person name="Lebot V."/>
            <person name="Ndunguru J."/>
            <person name="Mkamilo G."/>
            <person name="Bart R.S."/>
            <person name="Setter T.L."/>
            <person name="Gleadow R.M."/>
            <person name="Kulakow P."/>
            <person name="Ferguson M.E."/>
            <person name="Rounsley S."/>
            <person name="Rokhsar D.S."/>
        </authorList>
    </citation>
    <scope>NUCLEOTIDE SEQUENCE [LARGE SCALE GENOMIC DNA]</scope>
    <source>
        <strain evidence="2">cv. AM560-2</strain>
    </source>
</reference>
<evidence type="ECO:0000313" key="2">
    <source>
        <dbReference type="Proteomes" id="UP000091857"/>
    </source>
</evidence>
<comment type="caution">
    <text evidence="1">The sequence shown here is derived from an EMBL/GenBank/DDBJ whole genome shotgun (WGS) entry which is preliminary data.</text>
</comment>
<keyword evidence="2" id="KW-1185">Reference proteome</keyword>
<dbReference type="Proteomes" id="UP000091857">
    <property type="component" value="Chromosome 13"/>
</dbReference>
<accession>A0ACB7GJ66</accession>
<name>A0ACB7GJ66_MANES</name>